<dbReference type="GO" id="GO:0022857">
    <property type="term" value="F:transmembrane transporter activity"/>
    <property type="evidence" value="ECO:0007669"/>
    <property type="project" value="InterPro"/>
</dbReference>
<dbReference type="PANTHER" id="PTHR43124:SF10">
    <property type="entry name" value="PURINE EFFLUX PUMP PBUE"/>
    <property type="match status" value="1"/>
</dbReference>
<dbReference type="PROSITE" id="PS50850">
    <property type="entry name" value="MFS"/>
    <property type="match status" value="1"/>
</dbReference>
<sequence length="402" mass="40786">MGIWLVPLVLALFTFGTGDFVVAGLLPELAEGLDVSESAVGQLVTVYSLVYALAAPTAVVFTTRLPRRTLVTVSMLLFMGGNLLAAYAPSYSVMLASRVLSAAAAAAVTPLCFSTAGTLPPEQHRGKALGMLSGGIMLSQLVGVPAGTWLGGLLGWQAAFWLVTALGAVVLVTMLTLLPPLQLPPANRFRDRMAPLTSGAVARGLLAMLTLSAGSMMMMTYIAPVMSAAGGVTTNGIALLFLSAGIAGVVAAQLGGALNDALGPLRTVCIGAAVLALSMAALAGAVVWGQAPFWLLIILAVFMALAIGLLNPPLAVWLLGRAGPSSNEVMALNTSATYIGTSAGSVLGGLLLSGFGPTALPVLAVVEMIVVVLLIATARTSAPDSGQQPSAAVEEEVRHASD</sequence>
<evidence type="ECO:0000313" key="10">
    <source>
        <dbReference type="Proteomes" id="UP000176101"/>
    </source>
</evidence>
<keyword evidence="2" id="KW-1003">Cell membrane</keyword>
<keyword evidence="5 7" id="KW-0472">Membrane</keyword>
<comment type="caution">
    <text evidence="9">The sequence shown here is derived from an EMBL/GenBank/DDBJ whole genome shotgun (WGS) entry which is preliminary data.</text>
</comment>
<dbReference type="SUPFAM" id="SSF103473">
    <property type="entry name" value="MFS general substrate transporter"/>
    <property type="match status" value="1"/>
</dbReference>
<feature type="transmembrane region" description="Helical" evidence="7">
    <location>
        <begin position="95"/>
        <end position="116"/>
    </location>
</feature>
<reference evidence="9 10" key="1">
    <citation type="journal article" date="2016" name="Front. Microbiol.">
        <title>Comparative Genomics Analysis of Streptomyces Species Reveals Their Adaptation to the Marine Environment and Their Diversity at the Genomic Level.</title>
        <authorList>
            <person name="Tian X."/>
            <person name="Zhang Z."/>
            <person name="Yang T."/>
            <person name="Chen M."/>
            <person name="Li J."/>
            <person name="Chen F."/>
            <person name="Yang J."/>
            <person name="Li W."/>
            <person name="Zhang B."/>
            <person name="Zhang Z."/>
            <person name="Wu J."/>
            <person name="Zhang C."/>
            <person name="Long L."/>
            <person name="Xiao J."/>
        </authorList>
    </citation>
    <scope>NUCLEOTIDE SEQUENCE [LARGE SCALE GENOMIC DNA]</scope>
    <source>
        <strain evidence="9 10">SCSIO 02100</strain>
    </source>
</reference>
<dbReference type="Proteomes" id="UP000176101">
    <property type="component" value="Unassembled WGS sequence"/>
</dbReference>
<protein>
    <recommendedName>
        <fullName evidence="8">Major facilitator superfamily (MFS) profile domain-containing protein</fullName>
    </recommendedName>
</protein>
<dbReference type="InterPro" id="IPR011701">
    <property type="entry name" value="MFS"/>
</dbReference>
<dbReference type="AlphaFoldDB" id="A0A1E7JRD9"/>
<dbReference type="RefSeq" id="WP_070199053.1">
    <property type="nucleotide sequence ID" value="NZ_LJGU01000159.1"/>
</dbReference>
<dbReference type="EMBL" id="LJGU01000159">
    <property type="protein sequence ID" value="OEU91357.1"/>
    <property type="molecule type" value="Genomic_DNA"/>
</dbReference>
<feature type="transmembrane region" description="Helical" evidence="7">
    <location>
        <begin position="268"/>
        <end position="288"/>
    </location>
</feature>
<feature type="transmembrane region" description="Helical" evidence="7">
    <location>
        <begin position="331"/>
        <end position="352"/>
    </location>
</feature>
<dbReference type="STRING" id="1075402.AN216_25340"/>
<evidence type="ECO:0000256" key="5">
    <source>
        <dbReference type="ARBA" id="ARBA00023136"/>
    </source>
</evidence>
<dbReference type="PATRIC" id="fig|1075402.3.peg.2385"/>
<evidence type="ECO:0000259" key="8">
    <source>
        <dbReference type="PROSITE" id="PS50850"/>
    </source>
</evidence>
<evidence type="ECO:0000256" key="3">
    <source>
        <dbReference type="ARBA" id="ARBA00022692"/>
    </source>
</evidence>
<feature type="domain" description="Major facilitator superfamily (MFS) profile" evidence="8">
    <location>
        <begin position="4"/>
        <end position="382"/>
    </location>
</feature>
<keyword evidence="4 7" id="KW-1133">Transmembrane helix</keyword>
<dbReference type="InterPro" id="IPR020846">
    <property type="entry name" value="MFS_dom"/>
</dbReference>
<dbReference type="GO" id="GO:0005886">
    <property type="term" value="C:plasma membrane"/>
    <property type="evidence" value="ECO:0007669"/>
    <property type="project" value="UniProtKB-SubCell"/>
</dbReference>
<evidence type="ECO:0000256" key="2">
    <source>
        <dbReference type="ARBA" id="ARBA00022475"/>
    </source>
</evidence>
<name>A0A1E7JRD9_9ACTN</name>
<proteinExistence type="predicted"/>
<feature type="transmembrane region" description="Helical" evidence="7">
    <location>
        <begin position="158"/>
        <end position="179"/>
    </location>
</feature>
<accession>A0A1E7JRD9</accession>
<feature type="transmembrane region" description="Helical" evidence="7">
    <location>
        <begin position="358"/>
        <end position="378"/>
    </location>
</feature>
<gene>
    <name evidence="9" type="ORF">AN216_25340</name>
</gene>
<feature type="transmembrane region" description="Helical" evidence="7">
    <location>
        <begin position="39"/>
        <end position="62"/>
    </location>
</feature>
<comment type="subcellular location">
    <subcellularLocation>
        <location evidence="1">Cell membrane</location>
        <topology evidence="1">Multi-pass membrane protein</topology>
    </subcellularLocation>
</comment>
<dbReference type="InterPro" id="IPR036259">
    <property type="entry name" value="MFS_trans_sf"/>
</dbReference>
<evidence type="ECO:0000256" key="1">
    <source>
        <dbReference type="ARBA" id="ARBA00004651"/>
    </source>
</evidence>
<evidence type="ECO:0000256" key="7">
    <source>
        <dbReference type="SAM" id="Phobius"/>
    </source>
</evidence>
<feature type="transmembrane region" description="Helical" evidence="7">
    <location>
        <begin position="128"/>
        <end position="152"/>
    </location>
</feature>
<evidence type="ECO:0000256" key="4">
    <source>
        <dbReference type="ARBA" id="ARBA00022989"/>
    </source>
</evidence>
<feature type="transmembrane region" description="Helical" evidence="7">
    <location>
        <begin position="200"/>
        <end position="224"/>
    </location>
</feature>
<feature type="transmembrane region" description="Helical" evidence="7">
    <location>
        <begin position="236"/>
        <end position="256"/>
    </location>
</feature>
<feature type="transmembrane region" description="Helical" evidence="7">
    <location>
        <begin position="294"/>
        <end position="319"/>
    </location>
</feature>
<dbReference type="PANTHER" id="PTHR43124">
    <property type="entry name" value="PURINE EFFLUX PUMP PBUE"/>
    <property type="match status" value="1"/>
</dbReference>
<dbReference type="CDD" id="cd17324">
    <property type="entry name" value="MFS_NepI_like"/>
    <property type="match status" value="1"/>
</dbReference>
<dbReference type="Gene3D" id="1.20.1250.20">
    <property type="entry name" value="MFS general substrate transporter like domains"/>
    <property type="match status" value="1"/>
</dbReference>
<dbReference type="InterPro" id="IPR050189">
    <property type="entry name" value="MFS_Efflux_Transporters"/>
</dbReference>
<keyword evidence="10" id="KW-1185">Reference proteome</keyword>
<keyword evidence="3 7" id="KW-0812">Transmembrane</keyword>
<dbReference type="Pfam" id="PF07690">
    <property type="entry name" value="MFS_1"/>
    <property type="match status" value="1"/>
</dbReference>
<evidence type="ECO:0000313" key="9">
    <source>
        <dbReference type="EMBL" id="OEU91357.1"/>
    </source>
</evidence>
<feature type="transmembrane region" description="Helical" evidence="7">
    <location>
        <begin position="69"/>
        <end position="89"/>
    </location>
</feature>
<evidence type="ECO:0000256" key="6">
    <source>
        <dbReference type="SAM" id="MobiDB-lite"/>
    </source>
</evidence>
<feature type="region of interest" description="Disordered" evidence="6">
    <location>
        <begin position="382"/>
        <end position="402"/>
    </location>
</feature>
<organism evidence="9 10">
    <name type="scientific">Streptomyces oceani</name>
    <dbReference type="NCBI Taxonomy" id="1075402"/>
    <lineage>
        <taxon>Bacteria</taxon>
        <taxon>Bacillati</taxon>
        <taxon>Actinomycetota</taxon>
        <taxon>Actinomycetes</taxon>
        <taxon>Kitasatosporales</taxon>
        <taxon>Streptomycetaceae</taxon>
        <taxon>Streptomyces</taxon>
    </lineage>
</organism>
<dbReference type="OrthoDB" id="9814237at2"/>